<dbReference type="GO" id="GO:0030688">
    <property type="term" value="C:preribosome, small subunit precursor"/>
    <property type="evidence" value="ECO:0007669"/>
    <property type="project" value="TreeGrafter"/>
</dbReference>
<gene>
    <name evidence="9" type="ORF">BD410DRAFT_754913</name>
</gene>
<evidence type="ECO:0000313" key="9">
    <source>
        <dbReference type="EMBL" id="TDL16918.1"/>
    </source>
</evidence>
<evidence type="ECO:0000256" key="7">
    <source>
        <dbReference type="ARBA" id="ARBA00023242"/>
    </source>
</evidence>
<evidence type="ECO:0000256" key="8">
    <source>
        <dbReference type="SAM" id="MobiDB-lite"/>
    </source>
</evidence>
<dbReference type="GO" id="GO:0000462">
    <property type="term" value="P:maturation of SSU-rRNA from tricistronic rRNA transcript (SSU-rRNA, 5.8S rRNA, LSU-rRNA)"/>
    <property type="evidence" value="ECO:0007669"/>
    <property type="project" value="TreeGrafter"/>
</dbReference>
<evidence type="ECO:0000256" key="4">
    <source>
        <dbReference type="ARBA" id="ARBA00019827"/>
    </source>
</evidence>
<sequence length="264" mass="30098">MPAARSSRPNAGPSSSRPRHESGPKSKQKHQRDEGTAEPGVQRLKSALRQTRRLLAKDNLAADVRVETERRLKSLEGDLATAEVRRKERAFAVRYHKVKFFDRQKVTRKINQTKRKITAAGETKKSSTDLENELFELRVDLNYILHYPKLEKYISLFPSSDRQDEQSSGTSSETDAKRQEIRDWMRTKMRKGELDMEPEVELEKKDKRRPADKKTVSKQFGGRPGIKDEIAQTIAQAPPREDVVADDFFDVAEDEGSGSDTDGD</sequence>
<accession>A0A4Y7PP70</accession>
<evidence type="ECO:0000256" key="5">
    <source>
        <dbReference type="ARBA" id="ARBA00022552"/>
    </source>
</evidence>
<evidence type="ECO:0000313" key="10">
    <source>
        <dbReference type="Proteomes" id="UP000294933"/>
    </source>
</evidence>
<feature type="region of interest" description="Disordered" evidence="8">
    <location>
        <begin position="159"/>
        <end position="228"/>
    </location>
</feature>
<dbReference type="OrthoDB" id="47732at2759"/>
<evidence type="ECO:0000256" key="6">
    <source>
        <dbReference type="ARBA" id="ARBA00023054"/>
    </source>
</evidence>
<dbReference type="PANTHER" id="PTHR33911">
    <property type="entry name" value="RRNA-PROCESSING PROTEIN EFG1"/>
    <property type="match status" value="1"/>
</dbReference>
<dbReference type="InterPro" id="IPR019310">
    <property type="entry name" value="Efg1"/>
</dbReference>
<organism evidence="9 10">
    <name type="scientific">Rickenella mellea</name>
    <dbReference type="NCBI Taxonomy" id="50990"/>
    <lineage>
        <taxon>Eukaryota</taxon>
        <taxon>Fungi</taxon>
        <taxon>Dikarya</taxon>
        <taxon>Basidiomycota</taxon>
        <taxon>Agaricomycotina</taxon>
        <taxon>Agaricomycetes</taxon>
        <taxon>Hymenochaetales</taxon>
        <taxon>Rickenellaceae</taxon>
        <taxon>Rickenella</taxon>
    </lineage>
</organism>
<keyword evidence="6" id="KW-0175">Coiled coil</keyword>
<comment type="similarity">
    <text evidence="2">Belongs to the EFG1 family.</text>
</comment>
<dbReference type="InterPro" id="IPR050786">
    <property type="entry name" value="EFG1_rRNA-proc"/>
</dbReference>
<dbReference type="PANTHER" id="PTHR33911:SF1">
    <property type="entry name" value="RRNA-PROCESSING PROTEIN EFG1"/>
    <property type="match status" value="1"/>
</dbReference>
<feature type="compositionally biased region" description="Basic and acidic residues" evidence="8">
    <location>
        <begin position="174"/>
        <end position="194"/>
    </location>
</feature>
<dbReference type="VEuPathDB" id="FungiDB:BD410DRAFT_754913"/>
<feature type="compositionally biased region" description="Polar residues" evidence="8">
    <location>
        <begin position="7"/>
        <end position="16"/>
    </location>
</feature>
<reference evidence="9 10" key="1">
    <citation type="submission" date="2018-06" db="EMBL/GenBank/DDBJ databases">
        <title>A transcriptomic atlas of mushroom development highlights an independent origin of complex multicellularity.</title>
        <authorList>
            <consortium name="DOE Joint Genome Institute"/>
            <person name="Krizsan K."/>
            <person name="Almasi E."/>
            <person name="Merenyi Z."/>
            <person name="Sahu N."/>
            <person name="Viragh M."/>
            <person name="Koszo T."/>
            <person name="Mondo S."/>
            <person name="Kiss B."/>
            <person name="Balint B."/>
            <person name="Kues U."/>
            <person name="Barry K."/>
            <person name="Hegedus J.C."/>
            <person name="Henrissat B."/>
            <person name="Johnson J."/>
            <person name="Lipzen A."/>
            <person name="Ohm R."/>
            <person name="Nagy I."/>
            <person name="Pangilinan J."/>
            <person name="Yan J."/>
            <person name="Xiong Y."/>
            <person name="Grigoriev I.V."/>
            <person name="Hibbett D.S."/>
            <person name="Nagy L.G."/>
        </authorList>
    </citation>
    <scope>NUCLEOTIDE SEQUENCE [LARGE SCALE GENOMIC DNA]</scope>
    <source>
        <strain evidence="9 10">SZMC22713</strain>
    </source>
</reference>
<protein>
    <recommendedName>
        <fullName evidence="3">rRNA-processing protein EFG1</fullName>
    </recommendedName>
    <alternativeName>
        <fullName evidence="4">rRNA-processing protein efg1</fullName>
    </alternativeName>
</protein>
<dbReference type="Pfam" id="PF10153">
    <property type="entry name" value="Efg1"/>
    <property type="match status" value="1"/>
</dbReference>
<keyword evidence="7" id="KW-0539">Nucleus</keyword>
<evidence type="ECO:0000256" key="1">
    <source>
        <dbReference type="ARBA" id="ARBA00004604"/>
    </source>
</evidence>
<dbReference type="EMBL" id="ML170232">
    <property type="protein sequence ID" value="TDL16918.1"/>
    <property type="molecule type" value="Genomic_DNA"/>
</dbReference>
<dbReference type="GO" id="GO:0005730">
    <property type="term" value="C:nucleolus"/>
    <property type="evidence" value="ECO:0007669"/>
    <property type="project" value="UniProtKB-SubCell"/>
</dbReference>
<evidence type="ECO:0000256" key="3">
    <source>
        <dbReference type="ARBA" id="ARBA00018689"/>
    </source>
</evidence>
<keyword evidence="5" id="KW-0698">rRNA processing</keyword>
<comment type="subcellular location">
    <subcellularLocation>
        <location evidence="1">Nucleus</location>
        <location evidence="1">Nucleolus</location>
    </subcellularLocation>
</comment>
<dbReference type="STRING" id="50990.A0A4Y7PP70"/>
<evidence type="ECO:0000256" key="2">
    <source>
        <dbReference type="ARBA" id="ARBA00006916"/>
    </source>
</evidence>
<proteinExistence type="inferred from homology"/>
<feature type="region of interest" description="Disordered" evidence="8">
    <location>
        <begin position="1"/>
        <end position="43"/>
    </location>
</feature>
<keyword evidence="10" id="KW-1185">Reference proteome</keyword>
<name>A0A4Y7PP70_9AGAM</name>
<dbReference type="Proteomes" id="UP000294933">
    <property type="component" value="Unassembled WGS sequence"/>
</dbReference>
<dbReference type="AlphaFoldDB" id="A0A4Y7PP70"/>